<evidence type="ECO:0000259" key="5">
    <source>
        <dbReference type="Pfam" id="PF00496"/>
    </source>
</evidence>
<dbReference type="SUPFAM" id="SSF53850">
    <property type="entry name" value="Periplasmic binding protein-like II"/>
    <property type="match status" value="1"/>
</dbReference>
<evidence type="ECO:0000256" key="2">
    <source>
        <dbReference type="ARBA" id="ARBA00022448"/>
    </source>
</evidence>
<feature type="region of interest" description="Disordered" evidence="4">
    <location>
        <begin position="51"/>
        <end position="78"/>
    </location>
</feature>
<evidence type="ECO:0000256" key="3">
    <source>
        <dbReference type="ARBA" id="ARBA00022729"/>
    </source>
</evidence>
<dbReference type="GO" id="GO:0015833">
    <property type="term" value="P:peptide transport"/>
    <property type="evidence" value="ECO:0007669"/>
    <property type="project" value="TreeGrafter"/>
</dbReference>
<dbReference type="EMBL" id="DSIY01000005">
    <property type="protein sequence ID" value="HEG89865.1"/>
    <property type="molecule type" value="Genomic_DNA"/>
</dbReference>
<dbReference type="InterPro" id="IPR030678">
    <property type="entry name" value="Peptide/Ni-bd"/>
</dbReference>
<dbReference type="Gene3D" id="3.40.190.10">
    <property type="entry name" value="Periplasmic binding protein-like II"/>
    <property type="match status" value="1"/>
</dbReference>
<sequence>MTYDPRVEALIREATRRRYDRRTILRRAAMLGLSAPAVAMVLAACRQEEAAPGQTPAPAQTAAPGQTPAPAASPTAAEQATGGMVNVINTLGDKQVGNPILNSADYWVEWLCFSKLVKYDDKGNIIPDLAERWEYSSDGLTLTFHLFEAKWHDDTPFTSADVLFTFETIKDEKTDTPYGSRLQVGGEWVSWEAPDDRTVVLTMKEPFAPFLYGLSQIPIIPKHLLEGSSDINTDPFNTQPVGTGPFKFVEWNPSQWIRFERYDEYHKGRPAADGYTAFFMEDTNAGAAALERGEVDMMFVPPEMQPRYESDPNFMLLNYVYFTPITLAFNHKHPILQDFNVRKAIAHAIDKKSLADTVTKGRGLLAENQYATTGPLDKYNDYDNVNYSEEYPYDPELAKKILDDAGWTPGPDGIRQKDGQRMSFPLLTYSGFDEYKNGQVILQQMLSQVGIEVVPQVLEYTTLEQMWHDPNDDPMGRAMELQEWPHPFEQDPDVYNELHSANWPPGDNYMWFKDAGVDRLIELGRTTVDPEERVKVYHELDLARLKTLPALPLYCAVDGWVVSRALGGIPEDTPSIRWYHRAFPEKIYKKQS</sequence>
<dbReference type="Pfam" id="PF00496">
    <property type="entry name" value="SBP_bac_5"/>
    <property type="match status" value="1"/>
</dbReference>
<dbReference type="PANTHER" id="PTHR30290:SF9">
    <property type="entry name" value="OLIGOPEPTIDE-BINDING PROTEIN APPA"/>
    <property type="match status" value="1"/>
</dbReference>
<name>A0A831T7X8_9BACT</name>
<evidence type="ECO:0000256" key="4">
    <source>
        <dbReference type="SAM" id="MobiDB-lite"/>
    </source>
</evidence>
<keyword evidence="2" id="KW-0813">Transport</keyword>
<dbReference type="Gene3D" id="3.10.105.10">
    <property type="entry name" value="Dipeptide-binding Protein, Domain 3"/>
    <property type="match status" value="1"/>
</dbReference>
<feature type="domain" description="Solute-binding protein family 5" evidence="5">
    <location>
        <begin position="125"/>
        <end position="512"/>
    </location>
</feature>
<dbReference type="GO" id="GO:0030288">
    <property type="term" value="C:outer membrane-bounded periplasmic space"/>
    <property type="evidence" value="ECO:0007669"/>
    <property type="project" value="UniProtKB-ARBA"/>
</dbReference>
<organism evidence="6">
    <name type="scientific">Thermorudis peleae</name>
    <dbReference type="NCBI Taxonomy" id="1382356"/>
    <lineage>
        <taxon>Bacteria</taxon>
        <taxon>Pseudomonadati</taxon>
        <taxon>Thermomicrobiota</taxon>
        <taxon>Thermomicrobia</taxon>
        <taxon>Thermomicrobia incertae sedis</taxon>
        <taxon>Thermorudis</taxon>
    </lineage>
</organism>
<dbReference type="PIRSF" id="PIRSF002741">
    <property type="entry name" value="MppA"/>
    <property type="match status" value="1"/>
</dbReference>
<dbReference type="AlphaFoldDB" id="A0A831T7X8"/>
<gene>
    <name evidence="6" type="ORF">ENP34_00225</name>
</gene>
<comment type="similarity">
    <text evidence="1">Belongs to the bacterial solute-binding protein 5 family.</text>
</comment>
<dbReference type="InterPro" id="IPR000914">
    <property type="entry name" value="SBP_5_dom"/>
</dbReference>
<protein>
    <recommendedName>
        <fullName evidence="5">Solute-binding protein family 5 domain-containing protein</fullName>
    </recommendedName>
</protein>
<reference evidence="6" key="1">
    <citation type="journal article" date="2020" name="mSystems">
        <title>Genome- and Community-Level Interaction Insights into Carbon Utilization and Element Cycling Functions of Hydrothermarchaeota in Hydrothermal Sediment.</title>
        <authorList>
            <person name="Zhou Z."/>
            <person name="Liu Y."/>
            <person name="Xu W."/>
            <person name="Pan J."/>
            <person name="Luo Z.H."/>
            <person name="Li M."/>
        </authorList>
    </citation>
    <scope>NUCLEOTIDE SEQUENCE [LARGE SCALE GENOMIC DNA]</scope>
    <source>
        <strain evidence="6">SpSt-210</strain>
    </source>
</reference>
<dbReference type="GO" id="GO:1904680">
    <property type="term" value="F:peptide transmembrane transporter activity"/>
    <property type="evidence" value="ECO:0007669"/>
    <property type="project" value="TreeGrafter"/>
</dbReference>
<dbReference type="Gene3D" id="3.90.76.10">
    <property type="entry name" value="Dipeptide-binding Protein, Domain 1"/>
    <property type="match status" value="1"/>
</dbReference>
<dbReference type="GO" id="GO:0043190">
    <property type="term" value="C:ATP-binding cassette (ABC) transporter complex"/>
    <property type="evidence" value="ECO:0007669"/>
    <property type="project" value="InterPro"/>
</dbReference>
<comment type="caution">
    <text evidence="6">The sequence shown here is derived from an EMBL/GenBank/DDBJ whole genome shotgun (WGS) entry which is preliminary data.</text>
</comment>
<dbReference type="InterPro" id="IPR039424">
    <property type="entry name" value="SBP_5"/>
</dbReference>
<evidence type="ECO:0000256" key="1">
    <source>
        <dbReference type="ARBA" id="ARBA00005695"/>
    </source>
</evidence>
<accession>A0A831T7X8</accession>
<dbReference type="PANTHER" id="PTHR30290">
    <property type="entry name" value="PERIPLASMIC BINDING COMPONENT OF ABC TRANSPORTER"/>
    <property type="match status" value="1"/>
</dbReference>
<proteinExistence type="inferred from homology"/>
<keyword evidence="3" id="KW-0732">Signal</keyword>
<evidence type="ECO:0000313" key="6">
    <source>
        <dbReference type="EMBL" id="HEG89865.1"/>
    </source>
</evidence>